<comment type="caution">
    <text evidence="5">The sequence shown here is derived from an EMBL/GenBank/DDBJ whole genome shotgun (WGS) entry which is preliminary data.</text>
</comment>
<dbReference type="OrthoDB" id="9789727at2"/>
<evidence type="ECO:0000256" key="2">
    <source>
        <dbReference type="ARBA" id="ARBA00022801"/>
    </source>
</evidence>
<dbReference type="SUPFAM" id="SSF52768">
    <property type="entry name" value="Arginase/deacetylase"/>
    <property type="match status" value="1"/>
</dbReference>
<proteinExistence type="inferred from homology"/>
<dbReference type="GO" id="GO:0005829">
    <property type="term" value="C:cytosol"/>
    <property type="evidence" value="ECO:0007669"/>
    <property type="project" value="TreeGrafter"/>
</dbReference>
<reference evidence="5 6" key="1">
    <citation type="submission" date="2017-10" db="EMBL/GenBank/DDBJ databases">
        <title>Draft genome of two endophytic bacteria isolated from 'guarana' Paullinia cupana (Mart.) Ducke.</title>
        <authorList>
            <person name="Siqueira K.A."/>
            <person name="Liotti R.G."/>
            <person name="Mendes T.A."/>
            <person name="Soares M.A."/>
        </authorList>
    </citation>
    <scope>NUCLEOTIDE SEQUENCE [LARGE SCALE GENOMIC DNA]</scope>
    <source>
        <strain evidence="5 6">342</strain>
    </source>
</reference>
<keyword evidence="3" id="KW-0464">Manganese</keyword>
<evidence type="ECO:0000313" key="6">
    <source>
        <dbReference type="Proteomes" id="UP000239181"/>
    </source>
</evidence>
<evidence type="ECO:0000313" key="5">
    <source>
        <dbReference type="EMBL" id="PRD12453.1"/>
    </source>
</evidence>
<dbReference type="Proteomes" id="UP000239181">
    <property type="component" value="Unassembled WGS sequence"/>
</dbReference>
<dbReference type="PANTHER" id="PTHR43782:SF3">
    <property type="entry name" value="ARGINASE"/>
    <property type="match status" value="1"/>
</dbReference>
<comment type="similarity">
    <text evidence="4">Belongs to the arginase family.</text>
</comment>
<dbReference type="PROSITE" id="PS51409">
    <property type="entry name" value="ARGINASE_2"/>
    <property type="match status" value="1"/>
</dbReference>
<gene>
    <name evidence="5" type="ORF">CQW29_26410</name>
</gene>
<evidence type="ECO:0000256" key="3">
    <source>
        <dbReference type="ARBA" id="ARBA00023211"/>
    </source>
</evidence>
<dbReference type="Gene3D" id="3.40.800.10">
    <property type="entry name" value="Ureohydrolase domain"/>
    <property type="match status" value="1"/>
</dbReference>
<dbReference type="GO" id="GO:0004053">
    <property type="term" value="F:arginase activity"/>
    <property type="evidence" value="ECO:0007669"/>
    <property type="project" value="TreeGrafter"/>
</dbReference>
<dbReference type="InterPro" id="IPR023696">
    <property type="entry name" value="Ureohydrolase_dom_sf"/>
</dbReference>
<dbReference type="PANTHER" id="PTHR43782">
    <property type="entry name" value="ARGINASE"/>
    <property type="match status" value="1"/>
</dbReference>
<sequence length="289" mass="31858">MKTQTGLLRMVLPQWQGGNNPVYELGAELLAWLVPSSSAPTVQIPLVREPGPLRNEQGVMGRHQLLGQLDAAWAAIHSHRPGKIVMLGGDCLVDLAPFAWLSEVYGDKFGILWIDSHPDVMTPAQFEHAHAHVLGSLMGEGDADFSRTVNVPVAGQRIMIAGLHGESDYERGFIAKHGIHTCSPEAIQAGAAEIFSWIEKENIEFLAVHFDLDILNPQKFRSLYFSRPDADAHAFDGIAQGKLELDEVLSLITAVDNKTTLVGLGIAEHLPWDIWNLKRTLSRMPLLKE</sequence>
<keyword evidence="2" id="KW-0378">Hydrolase</keyword>
<dbReference type="RefSeq" id="WP_105595732.1">
    <property type="nucleotide sequence ID" value="NZ_PDET01000033.1"/>
</dbReference>
<dbReference type="AlphaFoldDB" id="A0A2S9I3S9"/>
<keyword evidence="6" id="KW-1185">Reference proteome</keyword>
<keyword evidence="1" id="KW-0479">Metal-binding</keyword>
<dbReference type="Pfam" id="PF00491">
    <property type="entry name" value="Arginase"/>
    <property type="match status" value="1"/>
</dbReference>
<dbReference type="GO" id="GO:0030145">
    <property type="term" value="F:manganese ion binding"/>
    <property type="evidence" value="ECO:0007669"/>
    <property type="project" value="TreeGrafter"/>
</dbReference>
<dbReference type="InterPro" id="IPR006035">
    <property type="entry name" value="Ureohydrolase"/>
</dbReference>
<name>A0A2S9I3S9_9GAMM</name>
<accession>A0A2S9I3S9</accession>
<protein>
    <submittedName>
        <fullName evidence="5">Arginase</fullName>
    </submittedName>
</protein>
<evidence type="ECO:0000256" key="4">
    <source>
        <dbReference type="PROSITE-ProRule" id="PRU00742"/>
    </source>
</evidence>
<dbReference type="CDD" id="cd09999">
    <property type="entry name" value="Arginase-like_1"/>
    <property type="match status" value="1"/>
</dbReference>
<dbReference type="EMBL" id="PDET01000033">
    <property type="protein sequence ID" value="PRD12453.1"/>
    <property type="molecule type" value="Genomic_DNA"/>
</dbReference>
<organism evidence="5 6">
    <name type="scientific">Pantoea coffeiphila</name>
    <dbReference type="NCBI Taxonomy" id="1465635"/>
    <lineage>
        <taxon>Bacteria</taxon>
        <taxon>Pseudomonadati</taxon>
        <taxon>Pseudomonadota</taxon>
        <taxon>Gammaproteobacteria</taxon>
        <taxon>Enterobacterales</taxon>
        <taxon>Erwiniaceae</taxon>
        <taxon>Pantoea</taxon>
    </lineage>
</organism>
<evidence type="ECO:0000256" key="1">
    <source>
        <dbReference type="ARBA" id="ARBA00022723"/>
    </source>
</evidence>